<dbReference type="PROSITE" id="PS00061">
    <property type="entry name" value="ADH_SHORT"/>
    <property type="match status" value="1"/>
</dbReference>
<keyword evidence="2" id="KW-0560">Oxidoreductase</keyword>
<proteinExistence type="inferred from homology"/>
<dbReference type="PRINTS" id="PR00081">
    <property type="entry name" value="GDHRDH"/>
</dbReference>
<sequence length="260" mass="27538">MLNDIFKLDGKCALVVGGGQGMGASTALLLASVGCNVAVVDVVEERAKDVATKIAALGRTSAALQGDILKISDTAALVQEAERKLGGLDILVSIVGQARWASVLEVTPDLWDIEHDQNLRSFFFLGQAFARHLVDQGQPGAITCITSVSGVNSSPRHAPYGAAKAGLIQLVKTMAVEFAKYDIRVNSVAPGSIITPRLPETEETDRTTRKGPIPMKRRGTTDEIAKAILFLSSDLASYVTGHTLLVDGGWMAANISVRPD</sequence>
<dbReference type="PROSITE" id="PS51257">
    <property type="entry name" value="PROKAR_LIPOPROTEIN"/>
    <property type="match status" value="1"/>
</dbReference>
<comment type="similarity">
    <text evidence="1">Belongs to the short-chain dehydrogenases/reductases (SDR) family.</text>
</comment>
<dbReference type="CDD" id="cd05233">
    <property type="entry name" value="SDR_c"/>
    <property type="match status" value="1"/>
</dbReference>
<evidence type="ECO:0000256" key="2">
    <source>
        <dbReference type="ARBA" id="ARBA00023002"/>
    </source>
</evidence>
<name>A0A916X812_9HYPH</name>
<dbReference type="AlphaFoldDB" id="A0A916X812"/>
<organism evidence="3 4">
    <name type="scientific">Chelatococcus reniformis</name>
    <dbReference type="NCBI Taxonomy" id="1494448"/>
    <lineage>
        <taxon>Bacteria</taxon>
        <taxon>Pseudomonadati</taxon>
        <taxon>Pseudomonadota</taxon>
        <taxon>Alphaproteobacteria</taxon>
        <taxon>Hyphomicrobiales</taxon>
        <taxon>Chelatococcaceae</taxon>
        <taxon>Chelatococcus</taxon>
    </lineage>
</organism>
<evidence type="ECO:0000313" key="3">
    <source>
        <dbReference type="EMBL" id="GGC48404.1"/>
    </source>
</evidence>
<dbReference type="GO" id="GO:0016616">
    <property type="term" value="F:oxidoreductase activity, acting on the CH-OH group of donors, NAD or NADP as acceptor"/>
    <property type="evidence" value="ECO:0007669"/>
    <property type="project" value="TreeGrafter"/>
</dbReference>
<dbReference type="SUPFAM" id="SSF51735">
    <property type="entry name" value="NAD(P)-binding Rossmann-fold domains"/>
    <property type="match status" value="1"/>
</dbReference>
<dbReference type="FunFam" id="3.40.50.720:FF:000084">
    <property type="entry name" value="Short-chain dehydrogenase reductase"/>
    <property type="match status" value="1"/>
</dbReference>
<evidence type="ECO:0000256" key="1">
    <source>
        <dbReference type="ARBA" id="ARBA00006484"/>
    </source>
</evidence>
<dbReference type="PANTHER" id="PTHR42760:SF133">
    <property type="entry name" value="3-OXOACYL-[ACYL-CARRIER-PROTEIN] REDUCTASE"/>
    <property type="match status" value="1"/>
</dbReference>
<dbReference type="InterPro" id="IPR020904">
    <property type="entry name" value="Sc_DH/Rdtase_CS"/>
</dbReference>
<keyword evidence="4" id="KW-1185">Reference proteome</keyword>
<accession>A0A916X812</accession>
<protein>
    <submittedName>
        <fullName evidence="3">2-dehydro-3-deoxy-D-gluconate 5-dehydrogenase</fullName>
    </submittedName>
</protein>
<dbReference type="InterPro" id="IPR002347">
    <property type="entry name" value="SDR_fam"/>
</dbReference>
<dbReference type="EMBL" id="BMGG01000001">
    <property type="protein sequence ID" value="GGC48404.1"/>
    <property type="molecule type" value="Genomic_DNA"/>
</dbReference>
<dbReference type="Pfam" id="PF13561">
    <property type="entry name" value="adh_short_C2"/>
    <property type="match status" value="1"/>
</dbReference>
<comment type="caution">
    <text evidence="3">The sequence shown here is derived from an EMBL/GenBank/DDBJ whole genome shotgun (WGS) entry which is preliminary data.</text>
</comment>
<dbReference type="InterPro" id="IPR036291">
    <property type="entry name" value="NAD(P)-bd_dom_sf"/>
</dbReference>
<dbReference type="Gene3D" id="3.40.50.720">
    <property type="entry name" value="NAD(P)-binding Rossmann-like Domain"/>
    <property type="match status" value="1"/>
</dbReference>
<reference evidence="3" key="2">
    <citation type="submission" date="2020-09" db="EMBL/GenBank/DDBJ databases">
        <authorList>
            <person name="Sun Q."/>
            <person name="Zhou Y."/>
        </authorList>
    </citation>
    <scope>NUCLEOTIDE SEQUENCE</scope>
    <source>
        <strain evidence="3">CGMCC 1.12919</strain>
    </source>
</reference>
<dbReference type="Proteomes" id="UP000637002">
    <property type="component" value="Unassembled WGS sequence"/>
</dbReference>
<dbReference type="RefSeq" id="WP_188607475.1">
    <property type="nucleotide sequence ID" value="NZ_BMGG01000001.1"/>
</dbReference>
<evidence type="ECO:0000313" key="4">
    <source>
        <dbReference type="Proteomes" id="UP000637002"/>
    </source>
</evidence>
<gene>
    <name evidence="3" type="primary">kduD</name>
    <name evidence="3" type="ORF">GCM10010994_04500</name>
</gene>
<reference evidence="3" key="1">
    <citation type="journal article" date="2014" name="Int. J. Syst. Evol. Microbiol.">
        <title>Complete genome sequence of Corynebacterium casei LMG S-19264T (=DSM 44701T), isolated from a smear-ripened cheese.</title>
        <authorList>
            <consortium name="US DOE Joint Genome Institute (JGI-PGF)"/>
            <person name="Walter F."/>
            <person name="Albersmeier A."/>
            <person name="Kalinowski J."/>
            <person name="Ruckert C."/>
        </authorList>
    </citation>
    <scope>NUCLEOTIDE SEQUENCE</scope>
    <source>
        <strain evidence="3">CGMCC 1.12919</strain>
    </source>
</reference>
<dbReference type="PRINTS" id="PR00080">
    <property type="entry name" value="SDRFAMILY"/>
</dbReference>
<dbReference type="PANTHER" id="PTHR42760">
    <property type="entry name" value="SHORT-CHAIN DEHYDROGENASES/REDUCTASES FAMILY MEMBER"/>
    <property type="match status" value="1"/>
</dbReference>